<protein>
    <submittedName>
        <fullName evidence="1">Uncharacterized protein</fullName>
    </submittedName>
</protein>
<evidence type="ECO:0000313" key="2">
    <source>
        <dbReference type="Proteomes" id="UP000244603"/>
    </source>
</evidence>
<name>A0A2R3ZXJ1_9CAUD</name>
<dbReference type="Proteomes" id="UP000244603">
    <property type="component" value="Segment"/>
</dbReference>
<proteinExistence type="predicted"/>
<gene>
    <name evidence="1" type="ORF">phiSABS2_36</name>
</gene>
<reference evidence="1 2" key="1">
    <citation type="submission" date="2018-03" db="EMBL/GenBank/DDBJ databases">
        <title>Isolation,the biological characteristics and genomics of two new strains of lysate Staphylococcus aureus phage.</title>
        <authorList>
            <person name="Jin X."/>
            <person name="Zhang C."/>
            <person name="Wang X."/>
            <person name="Zhong J."/>
        </authorList>
    </citation>
    <scope>NUCLEOTIDE SEQUENCE [LARGE SCALE GENOMIC DNA]</scope>
</reference>
<organism evidence="1 2">
    <name type="scientific">Staphylococcus phage phiSA_BS2</name>
    <dbReference type="NCBI Taxonomy" id="2126724"/>
    <lineage>
        <taxon>Viruses</taxon>
        <taxon>Duplodnaviria</taxon>
        <taxon>Heunggongvirae</taxon>
        <taxon>Uroviricota</taxon>
        <taxon>Caudoviricetes</taxon>
        <taxon>Herelleviridae</taxon>
        <taxon>Twortvirinae</taxon>
        <taxon>Baoshanvirus</taxon>
        <taxon>Baoshanvirus BS2</taxon>
    </lineage>
</organism>
<keyword evidence="2" id="KW-1185">Reference proteome</keyword>
<dbReference type="EMBL" id="MH028956">
    <property type="protein sequence ID" value="AVR55481.1"/>
    <property type="molecule type" value="Genomic_DNA"/>
</dbReference>
<accession>A0A2R3ZXJ1</accession>
<sequence length="198" mass="23636">MDIKVYFTLINNGDPWYPDAYEHQIMQSNNTLESFLSSYKSEYKYKIKNEQDIVKKEINGLLGFNDFEYIFKIDKRYFELQKGIVNIQRVNTDSFINTVIIDEDIKYNITMEDILKHKDESKREDYYLLKEFKKEELNVLEGVKPNITVEVNLEELLNIHRVIDKINYIRGSGGRRGNNFYVKLFMKDLIRKEGLNGY</sequence>
<evidence type="ECO:0000313" key="1">
    <source>
        <dbReference type="EMBL" id="AVR55481.1"/>
    </source>
</evidence>